<evidence type="ECO:0000313" key="2">
    <source>
        <dbReference type="Proteomes" id="UP000664940"/>
    </source>
</evidence>
<organism evidence="1 2">
    <name type="scientific">Phyllostomus discolor</name>
    <name type="common">pale spear-nosed bat</name>
    <dbReference type="NCBI Taxonomy" id="89673"/>
    <lineage>
        <taxon>Eukaryota</taxon>
        <taxon>Metazoa</taxon>
        <taxon>Chordata</taxon>
        <taxon>Craniata</taxon>
        <taxon>Vertebrata</taxon>
        <taxon>Euteleostomi</taxon>
        <taxon>Mammalia</taxon>
        <taxon>Eutheria</taxon>
        <taxon>Laurasiatheria</taxon>
        <taxon>Chiroptera</taxon>
        <taxon>Yangochiroptera</taxon>
        <taxon>Phyllostomidae</taxon>
        <taxon>Phyllostominae</taxon>
        <taxon>Phyllostomus</taxon>
    </lineage>
</organism>
<comment type="caution">
    <text evidence="1">The sequence shown here is derived from an EMBL/GenBank/DDBJ whole genome shotgun (WGS) entry which is preliminary data.</text>
</comment>
<proteinExistence type="predicted"/>
<sequence>MSFPILVMPDSRMVSTNGQNHWEVFRKLKNILPDQEMLPSHNNIGPDTQSGCVPVGEGAGGDKTGHALVWCGFACSFCFLLCPSLGFQSFSSFPHFCMCFLCYQDFPIPVTSDYFDFFNIIISVADPSGLKYLANLLF</sequence>
<accession>A0A834AEQ4</accession>
<reference evidence="1 2" key="1">
    <citation type="journal article" date="2020" name="Nature">
        <title>Six reference-quality genomes reveal evolution of bat adaptations.</title>
        <authorList>
            <person name="Jebb D."/>
            <person name="Huang Z."/>
            <person name="Pippel M."/>
            <person name="Hughes G.M."/>
            <person name="Lavrichenko K."/>
            <person name="Devanna P."/>
            <person name="Winkler S."/>
            <person name="Jermiin L.S."/>
            <person name="Skirmuntt E.C."/>
            <person name="Katzourakis A."/>
            <person name="Burkitt-Gray L."/>
            <person name="Ray D.A."/>
            <person name="Sullivan K.A.M."/>
            <person name="Roscito J.G."/>
            <person name="Kirilenko B.M."/>
            <person name="Davalos L.M."/>
            <person name="Corthals A.P."/>
            <person name="Power M.L."/>
            <person name="Jones G."/>
            <person name="Ransome R.D."/>
            <person name="Dechmann D.K.N."/>
            <person name="Locatelli A.G."/>
            <person name="Puechmaille S.J."/>
            <person name="Fedrigo O."/>
            <person name="Jarvis E.D."/>
            <person name="Hiller M."/>
            <person name="Vernes S.C."/>
            <person name="Myers E.W."/>
            <person name="Teeling E.C."/>
        </authorList>
    </citation>
    <scope>NUCLEOTIDE SEQUENCE [LARGE SCALE GENOMIC DNA]</scope>
    <source>
        <strain evidence="1">Bat1K_MPI-CBG_1</strain>
    </source>
</reference>
<dbReference type="EMBL" id="JABVXQ010000005">
    <property type="protein sequence ID" value="KAF6109604.1"/>
    <property type="molecule type" value="Genomic_DNA"/>
</dbReference>
<protein>
    <submittedName>
        <fullName evidence="1">Uncharacterized protein</fullName>
    </submittedName>
</protein>
<name>A0A834AEQ4_9CHIR</name>
<evidence type="ECO:0000313" key="1">
    <source>
        <dbReference type="EMBL" id="KAF6109604.1"/>
    </source>
</evidence>
<dbReference type="AlphaFoldDB" id="A0A834AEQ4"/>
<dbReference type="Proteomes" id="UP000664940">
    <property type="component" value="Unassembled WGS sequence"/>
</dbReference>
<gene>
    <name evidence="1" type="ORF">HJG60_010857</name>
</gene>